<evidence type="ECO:0000313" key="3">
    <source>
        <dbReference type="Proteomes" id="UP001345827"/>
    </source>
</evidence>
<dbReference type="PANTHER" id="PTHR35204:SF1">
    <property type="entry name" value="ENTEROTOXIN"/>
    <property type="match status" value="1"/>
</dbReference>
<feature type="compositionally biased region" description="Basic and acidic residues" evidence="1">
    <location>
        <begin position="218"/>
        <end position="250"/>
    </location>
</feature>
<accession>A0AAV9Q5W5</accession>
<feature type="region of interest" description="Disordered" evidence="1">
    <location>
        <begin position="379"/>
        <end position="406"/>
    </location>
</feature>
<proteinExistence type="predicted"/>
<dbReference type="Proteomes" id="UP001345827">
    <property type="component" value="Unassembled WGS sequence"/>
</dbReference>
<keyword evidence="3" id="KW-1185">Reference proteome</keyword>
<evidence type="ECO:0000256" key="1">
    <source>
        <dbReference type="SAM" id="MobiDB-lite"/>
    </source>
</evidence>
<feature type="compositionally biased region" description="Polar residues" evidence="1">
    <location>
        <begin position="385"/>
        <end position="394"/>
    </location>
</feature>
<sequence>MQVYPGIWSPGARLGETASLVASRRRMVLVEHVLSKEDSYRAASPGHSAMMMYLQVLLLLAACSPSHYVRAAAVPQILDPEIDRVDDNGVIRNANHIFNAIHSSMRQWGSSLNHNGMSFFLAQVPAGTQFYHGTGQPEPVQGMEWLAFEPEHAIVFARKMKHHPMGSPHGGPGQDDRHAPPPHFFDDDSGRNHEYAVHRFPPPEKAGRKPHPSLSSKEGCHNRPDRILSPLGREDRLDRQRPHTEDRPALHESSQNPLMPNDDKDKRPRRPPFEMEPGWLHTYKTKDTLPLLYIDGMSAGKSDKGTLDSQDTLLLNVTENQDRHGFWEVERANRLCKLAKDTWDGKVKGFIRMEAGFEIILCSFAEDLDFVRAVKAGPFAPNGQDPDNNNNTDEPSPGRGGGGGGGKNWIKAITARYDGIGGDRVKVDYDTFVTSYAYDLDLFKDHDSALPRLENLSVASLDEVRNDVDAMVRKWDPSKLKQDSTSPINWQSIADMVVERYAEELQYLVSGGGLNTPDAFFSELGVMLQVFIDSDLRNTTAEVERCVGQFIPAGGVKLVESSLAGRAISSVAERICSSLFAAFDNKVPVSESVGHLQELMRYLDWTVWKKCGECPLDKVCFIPIWPFGSVEDREHPQCRNATEATEFRGRGGYWGHPGPGGPRHRGL</sequence>
<dbReference type="EMBL" id="JAXLQG010000008">
    <property type="protein sequence ID" value="KAK5536605.1"/>
    <property type="molecule type" value="Genomic_DNA"/>
</dbReference>
<evidence type="ECO:0000313" key="2">
    <source>
        <dbReference type="EMBL" id="KAK5536605.1"/>
    </source>
</evidence>
<feature type="compositionally biased region" description="Basic and acidic residues" evidence="1">
    <location>
        <begin position="174"/>
        <end position="207"/>
    </location>
</feature>
<protein>
    <submittedName>
        <fullName evidence="2">Uncharacterized protein</fullName>
    </submittedName>
</protein>
<organism evidence="2 3">
    <name type="scientific">Vermiconidia calcicola</name>
    <dbReference type="NCBI Taxonomy" id="1690605"/>
    <lineage>
        <taxon>Eukaryota</taxon>
        <taxon>Fungi</taxon>
        <taxon>Dikarya</taxon>
        <taxon>Ascomycota</taxon>
        <taxon>Pezizomycotina</taxon>
        <taxon>Dothideomycetes</taxon>
        <taxon>Dothideomycetidae</taxon>
        <taxon>Mycosphaerellales</taxon>
        <taxon>Extremaceae</taxon>
        <taxon>Vermiconidia</taxon>
    </lineage>
</organism>
<reference evidence="2 3" key="1">
    <citation type="submission" date="2023-06" db="EMBL/GenBank/DDBJ databases">
        <title>Black Yeasts Isolated from many extreme environments.</title>
        <authorList>
            <person name="Coleine C."/>
            <person name="Stajich J.E."/>
            <person name="Selbmann L."/>
        </authorList>
    </citation>
    <scope>NUCLEOTIDE SEQUENCE [LARGE SCALE GENOMIC DNA]</scope>
    <source>
        <strain evidence="2 3">CCFEE 5887</strain>
    </source>
</reference>
<comment type="caution">
    <text evidence="2">The sequence shown here is derived from an EMBL/GenBank/DDBJ whole genome shotgun (WGS) entry which is preliminary data.</text>
</comment>
<feature type="region of interest" description="Disordered" evidence="1">
    <location>
        <begin position="162"/>
        <end position="277"/>
    </location>
</feature>
<dbReference type="PANTHER" id="PTHR35204">
    <property type="entry name" value="YALI0A21131P"/>
    <property type="match status" value="1"/>
</dbReference>
<dbReference type="AlphaFoldDB" id="A0AAV9Q5W5"/>
<name>A0AAV9Q5W5_9PEZI</name>
<gene>
    <name evidence="2" type="ORF">LTR25_005279</name>
</gene>
<dbReference type="InterPro" id="IPR038921">
    <property type="entry name" value="YOR389W-like"/>
</dbReference>